<dbReference type="Proteomes" id="UP000266272">
    <property type="component" value="Unassembled WGS sequence"/>
</dbReference>
<dbReference type="GO" id="GO:0006654">
    <property type="term" value="P:phosphatidic acid biosynthetic process"/>
    <property type="evidence" value="ECO:0007669"/>
    <property type="project" value="TreeGrafter"/>
</dbReference>
<dbReference type="InterPro" id="IPR002347">
    <property type="entry name" value="SDR_fam"/>
</dbReference>
<dbReference type="GO" id="GO:0005783">
    <property type="term" value="C:endoplasmic reticulum"/>
    <property type="evidence" value="ECO:0007669"/>
    <property type="project" value="TreeGrafter"/>
</dbReference>
<dbReference type="PANTHER" id="PTHR44169">
    <property type="entry name" value="NADPH-DEPENDENT 1-ACYLDIHYDROXYACETONE PHOSPHATE REDUCTASE"/>
    <property type="match status" value="1"/>
</dbReference>
<protein>
    <submittedName>
        <fullName evidence="5">Nadph-dependent 1-acyldihydroxyacetone phosphate reductase</fullName>
    </submittedName>
</protein>
<evidence type="ECO:0000313" key="5">
    <source>
        <dbReference type="EMBL" id="RFU81868.1"/>
    </source>
</evidence>
<dbReference type="EMBL" id="PXOA01000020">
    <property type="protein sequence ID" value="RFU81868.1"/>
    <property type="molecule type" value="Genomic_DNA"/>
</dbReference>
<name>A0A395P0J0_TRIAR</name>
<dbReference type="GO" id="GO:0005811">
    <property type="term" value="C:lipid droplet"/>
    <property type="evidence" value="ECO:0007669"/>
    <property type="project" value="TreeGrafter"/>
</dbReference>
<dbReference type="PRINTS" id="PR00080">
    <property type="entry name" value="SDRFAMILY"/>
</dbReference>
<proteinExistence type="inferred from homology"/>
<dbReference type="Gene3D" id="3.40.50.720">
    <property type="entry name" value="NAD(P)-binding Rossmann-like Domain"/>
    <property type="match status" value="1"/>
</dbReference>
<dbReference type="SUPFAM" id="SSF51735">
    <property type="entry name" value="NAD(P)-binding Rossmann-fold domains"/>
    <property type="match status" value="1"/>
</dbReference>
<comment type="caution">
    <text evidence="5">The sequence shown here is derived from an EMBL/GenBank/DDBJ whole genome shotgun (WGS) entry which is preliminary data.</text>
</comment>
<dbReference type="STRING" id="490622.A0A395P0J0"/>
<dbReference type="InterPro" id="IPR020904">
    <property type="entry name" value="Sc_DH/Rdtase_CS"/>
</dbReference>
<dbReference type="InterPro" id="IPR036291">
    <property type="entry name" value="NAD(P)-bd_dom_sf"/>
</dbReference>
<keyword evidence="6" id="KW-1185">Reference proteome</keyword>
<dbReference type="GO" id="GO:0000140">
    <property type="term" value="F:acylglycerone-phosphate reductase (NADP+) activity"/>
    <property type="evidence" value="ECO:0007669"/>
    <property type="project" value="TreeGrafter"/>
</dbReference>
<evidence type="ECO:0000313" key="6">
    <source>
        <dbReference type="Proteomes" id="UP000266272"/>
    </source>
</evidence>
<accession>A0A395P0J0</accession>
<comment type="similarity">
    <text evidence="1 4">Belongs to the short-chain dehydrogenases/reductases (SDR) family.</text>
</comment>
<dbReference type="Pfam" id="PF00106">
    <property type="entry name" value="adh_short"/>
    <property type="match status" value="1"/>
</dbReference>
<dbReference type="GO" id="GO:0004806">
    <property type="term" value="F:triacylglycerol lipase activity"/>
    <property type="evidence" value="ECO:0007669"/>
    <property type="project" value="TreeGrafter"/>
</dbReference>
<dbReference type="OrthoDB" id="2102561at2759"/>
<dbReference type="GO" id="GO:0019433">
    <property type="term" value="P:triglyceride catabolic process"/>
    <property type="evidence" value="ECO:0007669"/>
    <property type="project" value="TreeGrafter"/>
</dbReference>
<dbReference type="PROSITE" id="PS00061">
    <property type="entry name" value="ADH_SHORT"/>
    <property type="match status" value="1"/>
</dbReference>
<keyword evidence="3" id="KW-0560">Oxidoreductase</keyword>
<evidence type="ECO:0000256" key="1">
    <source>
        <dbReference type="ARBA" id="ARBA00006484"/>
    </source>
</evidence>
<evidence type="ECO:0000256" key="2">
    <source>
        <dbReference type="ARBA" id="ARBA00022857"/>
    </source>
</evidence>
<keyword evidence="2" id="KW-0521">NADP</keyword>
<organism evidence="5 6">
    <name type="scientific">Trichoderma arundinaceum</name>
    <dbReference type="NCBI Taxonomy" id="490622"/>
    <lineage>
        <taxon>Eukaryota</taxon>
        <taxon>Fungi</taxon>
        <taxon>Dikarya</taxon>
        <taxon>Ascomycota</taxon>
        <taxon>Pezizomycotina</taxon>
        <taxon>Sordariomycetes</taxon>
        <taxon>Hypocreomycetidae</taxon>
        <taxon>Hypocreales</taxon>
        <taxon>Hypocreaceae</taxon>
        <taxon>Trichoderma</taxon>
    </lineage>
</organism>
<evidence type="ECO:0000256" key="4">
    <source>
        <dbReference type="RuleBase" id="RU000363"/>
    </source>
</evidence>
<dbReference type="AlphaFoldDB" id="A0A395P0J0"/>
<dbReference type="PRINTS" id="PR00081">
    <property type="entry name" value="GDHRDH"/>
</dbReference>
<reference evidence="5 6" key="1">
    <citation type="journal article" date="2018" name="PLoS Pathog.">
        <title>Evolution of structural diversity of trichothecenes, a family of toxins produced by plant pathogenic and entomopathogenic fungi.</title>
        <authorList>
            <person name="Proctor R.H."/>
            <person name="McCormick S.P."/>
            <person name="Kim H.S."/>
            <person name="Cardoza R.E."/>
            <person name="Stanley A.M."/>
            <person name="Lindo L."/>
            <person name="Kelly A."/>
            <person name="Brown D.W."/>
            <person name="Lee T."/>
            <person name="Vaughan M.M."/>
            <person name="Alexander N.J."/>
            <person name="Busman M."/>
            <person name="Gutierrez S."/>
        </authorList>
    </citation>
    <scope>NUCLEOTIDE SEQUENCE [LARGE SCALE GENOMIC DNA]</scope>
    <source>
        <strain evidence="5 6">IBT 40837</strain>
    </source>
</reference>
<sequence length="285" mass="29694">MAKTRTILITGCSAEGIGAALAIALAKQGHHIFATARNTSKIPSELSSLPNVSVLPLDVSSKESVAEAARAVEEAGKGLDVLVNNAGLGYTMPILDLDIEKAQNLYNANVWGLVRTVQAFAGQLIKSKGRVVNVSSVGSVVNTPWIGTYASSKAAVNSISETLRLELSPFGVSVVTVMLGTVATSFHANEPTPELPATSYYTAILDTITKWAKGEAGPKGGSAQDLVDSIIPDIVADGRSGVVWRGANSGAVKFVSRWVPGRMLDGMMSTGQGLDELAKSLTAKN</sequence>
<evidence type="ECO:0000256" key="3">
    <source>
        <dbReference type="ARBA" id="ARBA00023002"/>
    </source>
</evidence>
<dbReference type="PANTHER" id="PTHR44169:SF6">
    <property type="entry name" value="NADPH-DEPENDENT 1-ACYLDIHYDROXYACETONE PHOSPHATE REDUCTASE"/>
    <property type="match status" value="1"/>
</dbReference>
<gene>
    <name evidence="5" type="ORF">TARUN_331</name>
</gene>